<reference evidence="1 2" key="1">
    <citation type="submission" date="2023-07" db="EMBL/GenBank/DDBJ databases">
        <title>Sorghum-associated microbial communities from plants grown in Nebraska, USA.</title>
        <authorList>
            <person name="Schachtman D."/>
        </authorList>
    </citation>
    <scope>NUCLEOTIDE SEQUENCE [LARGE SCALE GENOMIC DNA]</scope>
    <source>
        <strain evidence="1 2">DS994</strain>
    </source>
</reference>
<protein>
    <submittedName>
        <fullName evidence="1">Uncharacterized protein</fullName>
    </submittedName>
</protein>
<dbReference type="RefSeq" id="WP_307489507.1">
    <property type="nucleotide sequence ID" value="NZ_JAUSSY010000005.1"/>
</dbReference>
<keyword evidence="2" id="KW-1185">Reference proteome</keyword>
<name>A0ABT9UJ66_9MICC</name>
<evidence type="ECO:0000313" key="2">
    <source>
        <dbReference type="Proteomes" id="UP001226389"/>
    </source>
</evidence>
<sequence>MTVAKNLKKTTRLVARATGQSYVQALRLHTAQGFPIVCAPTPLQEELEGAVLSKIGDLFPSTTDGSNHLFDLGKVAPTSNSLILGPVASALLPGLAVNLMPVLESPKESAELHGIPGLRVRPHPLGLSLFRHDLDAEIIIRGTTATEWELGHQSGLVEHHRLGTCLAARYPETWMRLEMDRYMNGLPEDPVWQSVLLRRIGLIAELSPRSVSSYWSHGQGVVVEVQQPRSDAAVVEQFIRDFTSPRLSPEVVYVPEEDYPCRGGMSRSVQFGTPRSLHPLTIRFVHLPQF</sequence>
<accession>A0ABT9UJ66</accession>
<proteinExistence type="predicted"/>
<evidence type="ECO:0000313" key="1">
    <source>
        <dbReference type="EMBL" id="MDQ0118469.1"/>
    </source>
</evidence>
<dbReference type="EMBL" id="JAUSSY010000005">
    <property type="protein sequence ID" value="MDQ0118469.1"/>
    <property type="molecule type" value="Genomic_DNA"/>
</dbReference>
<dbReference type="Proteomes" id="UP001226389">
    <property type="component" value="Unassembled WGS sequence"/>
</dbReference>
<gene>
    <name evidence="1" type="ORF">J2T22_001647</name>
</gene>
<comment type="caution">
    <text evidence="1">The sequence shown here is derived from an EMBL/GenBank/DDBJ whole genome shotgun (WGS) entry which is preliminary data.</text>
</comment>
<organism evidence="1 2">
    <name type="scientific">Pseudarthrobacter defluvii</name>
    <dbReference type="NCBI Taxonomy" id="410837"/>
    <lineage>
        <taxon>Bacteria</taxon>
        <taxon>Bacillati</taxon>
        <taxon>Actinomycetota</taxon>
        <taxon>Actinomycetes</taxon>
        <taxon>Micrococcales</taxon>
        <taxon>Micrococcaceae</taxon>
        <taxon>Pseudarthrobacter</taxon>
    </lineage>
</organism>